<protein>
    <submittedName>
        <fullName evidence="1">Uncharacterized protein</fullName>
    </submittedName>
</protein>
<gene>
    <name evidence="1" type="ORF">EGK74_09880</name>
</gene>
<proteinExistence type="predicted"/>
<organism evidence="1 2">
    <name type="scientific">Neisseria weixii</name>
    <dbReference type="NCBI Taxonomy" id="1853276"/>
    <lineage>
        <taxon>Bacteria</taxon>
        <taxon>Pseudomonadati</taxon>
        <taxon>Pseudomonadota</taxon>
        <taxon>Betaproteobacteria</taxon>
        <taxon>Neisseriales</taxon>
        <taxon>Neisseriaceae</taxon>
        <taxon>Neisseria</taxon>
    </lineage>
</organism>
<accession>A0A3N4MN64</accession>
<reference evidence="1 2" key="1">
    <citation type="submission" date="2018-11" db="EMBL/GenBank/DDBJ databases">
        <title>Neisseria weixii sp. nov. isolated from the rectal contents of plateau pika (Ochotona cruzoniae).</title>
        <authorList>
            <person name="Zhang G."/>
        </authorList>
    </citation>
    <scope>NUCLEOTIDE SEQUENCE [LARGE SCALE GENOMIC DNA]</scope>
    <source>
        <strain evidence="1 2">10009</strain>
    </source>
</reference>
<dbReference type="OrthoDB" id="2973524at2"/>
<evidence type="ECO:0000313" key="1">
    <source>
        <dbReference type="EMBL" id="RPD85081.1"/>
    </source>
</evidence>
<dbReference type="RefSeq" id="WP_096294460.1">
    <property type="nucleotide sequence ID" value="NZ_CP023429.1"/>
</dbReference>
<dbReference type="AlphaFoldDB" id="A0A3N4MN64"/>
<evidence type="ECO:0000313" key="2">
    <source>
        <dbReference type="Proteomes" id="UP000272412"/>
    </source>
</evidence>
<dbReference type="Proteomes" id="UP000272412">
    <property type="component" value="Unassembled WGS sequence"/>
</dbReference>
<keyword evidence="2" id="KW-1185">Reference proteome</keyword>
<name>A0A3N4MN64_9NEIS</name>
<dbReference type="KEGG" id="nwx:CGZ65_00700"/>
<sequence length="60" mass="6658">MSLFKIAQDLNATLYLVNYAAKGTPHADKVRLMKVVSVKEGRSEPVETMNVETTREAFSA</sequence>
<comment type="caution">
    <text evidence="1">The sequence shown here is derived from an EMBL/GenBank/DDBJ whole genome shotgun (WGS) entry which is preliminary data.</text>
</comment>
<dbReference type="EMBL" id="RPFL01000028">
    <property type="protein sequence ID" value="RPD85081.1"/>
    <property type="molecule type" value="Genomic_DNA"/>
</dbReference>